<dbReference type="Pfam" id="PF07811">
    <property type="entry name" value="TadE"/>
    <property type="match status" value="1"/>
</dbReference>
<dbReference type="InterPro" id="IPR012495">
    <property type="entry name" value="TadE-like_dom"/>
</dbReference>
<evidence type="ECO:0000313" key="4">
    <source>
        <dbReference type="Proteomes" id="UP000199150"/>
    </source>
</evidence>
<reference evidence="4" key="1">
    <citation type="submission" date="2016-10" db="EMBL/GenBank/DDBJ databases">
        <authorList>
            <person name="Varghese N."/>
            <person name="Submissions S."/>
        </authorList>
    </citation>
    <scope>NUCLEOTIDE SEQUENCE [LARGE SCALE GENOMIC DNA]</scope>
    <source>
        <strain evidence="4">CGMCC 1.3431</strain>
    </source>
</reference>
<name>A0A1G4SNI5_9CAUL</name>
<dbReference type="STRING" id="260084.SAMN02927928_2773"/>
<keyword evidence="1" id="KW-1133">Transmembrane helix</keyword>
<keyword evidence="1" id="KW-0472">Membrane</keyword>
<dbReference type="OrthoDB" id="7990385at2"/>
<accession>A0A1G4SNI5</accession>
<feature type="transmembrane region" description="Helical" evidence="1">
    <location>
        <begin position="26"/>
        <end position="53"/>
    </location>
</feature>
<keyword evidence="1" id="KW-0812">Transmembrane</keyword>
<evidence type="ECO:0000313" key="3">
    <source>
        <dbReference type="EMBL" id="SCW70772.1"/>
    </source>
</evidence>
<feature type="domain" description="TadE-like" evidence="2">
    <location>
        <begin position="20"/>
        <end position="62"/>
    </location>
</feature>
<dbReference type="AlphaFoldDB" id="A0A1G4SNI5"/>
<dbReference type="EMBL" id="FMTS01000005">
    <property type="protein sequence ID" value="SCW70772.1"/>
    <property type="molecule type" value="Genomic_DNA"/>
</dbReference>
<proteinExistence type="predicted"/>
<keyword evidence="4" id="KW-1185">Reference proteome</keyword>
<protein>
    <submittedName>
        <fullName evidence="3">Flp pilus assembly protein TadG</fullName>
    </submittedName>
</protein>
<evidence type="ECO:0000256" key="1">
    <source>
        <dbReference type="SAM" id="Phobius"/>
    </source>
</evidence>
<gene>
    <name evidence="3" type="ORF">SAMN02927928_2773</name>
</gene>
<organism evidence="3 4">
    <name type="scientific">Asticcacaulis taihuensis</name>
    <dbReference type="NCBI Taxonomy" id="260084"/>
    <lineage>
        <taxon>Bacteria</taxon>
        <taxon>Pseudomonadati</taxon>
        <taxon>Pseudomonadota</taxon>
        <taxon>Alphaproteobacteria</taxon>
        <taxon>Caulobacterales</taxon>
        <taxon>Caulobacteraceae</taxon>
        <taxon>Asticcacaulis</taxon>
    </lineage>
</organism>
<dbReference type="Proteomes" id="UP000199150">
    <property type="component" value="Unassembled WGS sequence"/>
</dbReference>
<evidence type="ECO:0000259" key="2">
    <source>
        <dbReference type="Pfam" id="PF07811"/>
    </source>
</evidence>
<sequence>MRARLADLCRAIRGLKDTRGSTAVEFALVAGPLIFLICACAELALIFLVSVTLDNATDRASRDIRTGLTTNANTSVEQFKQKICDNMSWLGGNCISSLQVDVQTYSSFADLSNAPPPIEDGKFKASSFNFNIGPGSRIQMVRVYYEWPLITPMLDGALSKLGNNDAVVSAKAVFRNEPF</sequence>